<sequence length="574" mass="59309">MSIGNRTATTADLVVANGTLPDAVGAEAGRVNVAVAAGRILAVGGEAVLALAGPGTRVIDADGGAVLPGINDAHLHFIASSMVRFGYLPIGTGSAGSWAEVTGTIERTPAAADGWIRAHGWDELVLGPGGAEALLDCRPGTPVVAFDQTGHQLLANRTALDLAGITAATPDPAGGIIERLADGSPTGRLVDGAMELITRVLPDVPAAVLRDAALRFQGVLHSQGITSLTEPGLGPGAGGLLDGSCTSAALEMLGDMAAAGELTLRINALLLFAGTGGISADTVRRGLESGLHRTFRDRGIDEHLLRIAGVKVFADGTPRSGTAWMTKPYGHACTHGSLVVAGDTDAERVAELDEIIRLVHDAGLQAGIHATGDAATEAAVGAVARAQAARPGRNRHYIIHGSFPSNDFLGQLAAHDVGYSTNPMIRYGGGDALTRILGPERFRRHQPLRSAARAGVHFNIASDSPVTTTDWRRPVLASVARHTADHHGPVDDGEGLDLLQALGAMTSQPAWQDHAETFKGAVRPGMAADLCVLDGPWPDGREPEALLDRNVAWTVSGGRIVHEPASVPAPKFFP</sequence>
<evidence type="ECO:0000313" key="3">
    <source>
        <dbReference type="Proteomes" id="UP001500752"/>
    </source>
</evidence>
<dbReference type="InterPro" id="IPR011059">
    <property type="entry name" value="Metal-dep_hydrolase_composite"/>
</dbReference>
<dbReference type="RefSeq" id="WP_345149753.1">
    <property type="nucleotide sequence ID" value="NZ_BAABEO010000009.1"/>
</dbReference>
<reference evidence="3" key="1">
    <citation type="journal article" date="2019" name="Int. J. Syst. Evol. Microbiol.">
        <title>The Global Catalogue of Microorganisms (GCM) 10K type strain sequencing project: providing services to taxonomists for standard genome sequencing and annotation.</title>
        <authorList>
            <consortium name="The Broad Institute Genomics Platform"/>
            <consortium name="The Broad Institute Genome Sequencing Center for Infectious Disease"/>
            <person name="Wu L."/>
            <person name="Ma J."/>
        </authorList>
    </citation>
    <scope>NUCLEOTIDE SEQUENCE [LARGE SCALE GENOMIC DNA]</scope>
    <source>
        <strain evidence="3">JCM 30742</strain>
    </source>
</reference>
<feature type="domain" description="Amidohydrolase 3" evidence="1">
    <location>
        <begin position="57"/>
        <end position="562"/>
    </location>
</feature>
<evidence type="ECO:0000313" key="2">
    <source>
        <dbReference type="EMBL" id="GAA3677940.1"/>
    </source>
</evidence>
<dbReference type="SUPFAM" id="SSF51338">
    <property type="entry name" value="Composite domain of metallo-dependent hydrolases"/>
    <property type="match status" value="1"/>
</dbReference>
<dbReference type="CDD" id="cd01300">
    <property type="entry name" value="YtcJ_like"/>
    <property type="match status" value="1"/>
</dbReference>
<dbReference type="PANTHER" id="PTHR22642">
    <property type="entry name" value="IMIDAZOLONEPROPIONASE"/>
    <property type="match status" value="1"/>
</dbReference>
<dbReference type="Gene3D" id="2.30.40.10">
    <property type="entry name" value="Urease, subunit C, domain 1"/>
    <property type="match status" value="1"/>
</dbReference>
<name>A0ABP7C613_9MICC</name>
<dbReference type="Proteomes" id="UP001500752">
    <property type="component" value="Unassembled WGS sequence"/>
</dbReference>
<dbReference type="Gene3D" id="3.10.310.70">
    <property type="match status" value="1"/>
</dbReference>
<gene>
    <name evidence="2" type="ORF">GCM10023081_15250</name>
</gene>
<comment type="caution">
    <text evidence="2">The sequence shown here is derived from an EMBL/GenBank/DDBJ whole genome shotgun (WGS) entry which is preliminary data.</text>
</comment>
<dbReference type="SUPFAM" id="SSF51556">
    <property type="entry name" value="Metallo-dependent hydrolases"/>
    <property type="match status" value="1"/>
</dbReference>
<accession>A0ABP7C613</accession>
<dbReference type="InterPro" id="IPR032466">
    <property type="entry name" value="Metal_Hydrolase"/>
</dbReference>
<dbReference type="Gene3D" id="3.20.20.140">
    <property type="entry name" value="Metal-dependent hydrolases"/>
    <property type="match status" value="1"/>
</dbReference>
<protein>
    <submittedName>
        <fullName evidence="2">Amidohydrolase</fullName>
    </submittedName>
</protein>
<organism evidence="2 3">
    <name type="scientific">Arthrobacter ginkgonis</name>
    <dbReference type="NCBI Taxonomy" id="1630594"/>
    <lineage>
        <taxon>Bacteria</taxon>
        <taxon>Bacillati</taxon>
        <taxon>Actinomycetota</taxon>
        <taxon>Actinomycetes</taxon>
        <taxon>Micrococcales</taxon>
        <taxon>Micrococcaceae</taxon>
        <taxon>Arthrobacter</taxon>
    </lineage>
</organism>
<dbReference type="InterPro" id="IPR033932">
    <property type="entry name" value="YtcJ-like"/>
</dbReference>
<proteinExistence type="predicted"/>
<keyword evidence="3" id="KW-1185">Reference proteome</keyword>
<dbReference type="Pfam" id="PF07969">
    <property type="entry name" value="Amidohydro_3"/>
    <property type="match status" value="1"/>
</dbReference>
<dbReference type="InterPro" id="IPR013108">
    <property type="entry name" value="Amidohydro_3"/>
</dbReference>
<dbReference type="EMBL" id="BAABEO010000009">
    <property type="protein sequence ID" value="GAA3677940.1"/>
    <property type="molecule type" value="Genomic_DNA"/>
</dbReference>
<dbReference type="PANTHER" id="PTHR22642:SF2">
    <property type="entry name" value="PROTEIN LONG AFTER FAR-RED 3"/>
    <property type="match status" value="1"/>
</dbReference>
<evidence type="ECO:0000259" key="1">
    <source>
        <dbReference type="Pfam" id="PF07969"/>
    </source>
</evidence>